<evidence type="ECO:0000313" key="1">
    <source>
        <dbReference type="EMBL" id="KAA6328749.1"/>
    </source>
</evidence>
<protein>
    <submittedName>
        <fullName evidence="1">Uncharacterized protein</fullName>
    </submittedName>
</protein>
<reference evidence="1" key="1">
    <citation type="submission" date="2019-03" db="EMBL/GenBank/DDBJ databases">
        <title>Single cell metagenomics reveals metabolic interactions within the superorganism composed of flagellate Streblomastix strix and complex community of Bacteroidetes bacteria on its surface.</title>
        <authorList>
            <person name="Treitli S.C."/>
            <person name="Kolisko M."/>
            <person name="Husnik F."/>
            <person name="Keeling P."/>
            <person name="Hampl V."/>
        </authorList>
    </citation>
    <scope>NUCLEOTIDE SEQUENCE</scope>
    <source>
        <strain evidence="1">STM</strain>
    </source>
</reference>
<dbReference type="AlphaFoldDB" id="A0A5J4R522"/>
<proteinExistence type="predicted"/>
<comment type="caution">
    <text evidence="1">The sequence shown here is derived from an EMBL/GenBank/DDBJ whole genome shotgun (WGS) entry which is preliminary data.</text>
</comment>
<sequence length="124" mass="13571">MATRLFSIAVDAGNYISWFVTTQASFAVTVTLKDDVKQYFTKTKQSRNIEPPLALDAAVVAGSNLQMIVDIPSSTAILGTPHSNDILTDKGDIVGKEYTICLEDEKDQDYNDVAISIIAWKKKG</sequence>
<organism evidence="1">
    <name type="scientific">termite gut metagenome</name>
    <dbReference type="NCBI Taxonomy" id="433724"/>
    <lineage>
        <taxon>unclassified sequences</taxon>
        <taxon>metagenomes</taxon>
        <taxon>organismal metagenomes</taxon>
    </lineage>
</organism>
<dbReference type="EMBL" id="SNRY01001763">
    <property type="protein sequence ID" value="KAA6328749.1"/>
    <property type="molecule type" value="Genomic_DNA"/>
</dbReference>
<accession>A0A5J4R522</accession>
<gene>
    <name evidence="1" type="ORF">EZS27_022385</name>
</gene>
<name>A0A5J4R522_9ZZZZ</name>